<organism evidence="2 3">
    <name type="scientific">candidate division WS6 bacterium RIFOXYB1_FULL_33_14</name>
    <dbReference type="NCBI Taxonomy" id="1817896"/>
    <lineage>
        <taxon>Bacteria</taxon>
        <taxon>Candidatus Dojkabacteria</taxon>
    </lineage>
</organism>
<evidence type="ECO:0000313" key="3">
    <source>
        <dbReference type="Proteomes" id="UP000177434"/>
    </source>
</evidence>
<evidence type="ECO:0000256" key="1">
    <source>
        <dbReference type="SAM" id="Phobius"/>
    </source>
</evidence>
<accession>A0A1F4UJF7</accession>
<dbReference type="AlphaFoldDB" id="A0A1F4UJF7"/>
<reference evidence="2 3" key="1">
    <citation type="journal article" date="2016" name="Nat. Commun.">
        <title>Thousands of microbial genomes shed light on interconnected biogeochemical processes in an aquifer system.</title>
        <authorList>
            <person name="Anantharaman K."/>
            <person name="Brown C.T."/>
            <person name="Hug L.A."/>
            <person name="Sharon I."/>
            <person name="Castelle C.J."/>
            <person name="Probst A.J."/>
            <person name="Thomas B.C."/>
            <person name="Singh A."/>
            <person name="Wilkins M.J."/>
            <person name="Karaoz U."/>
            <person name="Brodie E.L."/>
            <person name="Williams K.H."/>
            <person name="Hubbard S.S."/>
            <person name="Banfield J.F."/>
        </authorList>
    </citation>
    <scope>NUCLEOTIDE SEQUENCE [LARGE SCALE GENOMIC DNA]</scope>
</reference>
<feature type="transmembrane region" description="Helical" evidence="1">
    <location>
        <begin position="7"/>
        <end position="26"/>
    </location>
</feature>
<proteinExistence type="predicted"/>
<gene>
    <name evidence="2" type="ORF">A2400_02835</name>
</gene>
<sequence length="135" mass="15376">MGRILKKLIQFLLIGYFIFNIFKGFILPTNYVYIISLFLIFSFTIFLSSIILNFLTIKENFITTLLMSTLLCIGVFFLVEGFMPGFQIEPYTFEGLDTGNLVINSFEVSKILTMVFASVAFSFITSILNVLEKTA</sequence>
<feature type="transmembrane region" description="Helical" evidence="1">
    <location>
        <begin position="32"/>
        <end position="54"/>
    </location>
</feature>
<evidence type="ECO:0000313" key="2">
    <source>
        <dbReference type="EMBL" id="OGC45049.1"/>
    </source>
</evidence>
<feature type="transmembrane region" description="Helical" evidence="1">
    <location>
        <begin position="111"/>
        <end position="131"/>
    </location>
</feature>
<feature type="transmembrane region" description="Helical" evidence="1">
    <location>
        <begin position="61"/>
        <end position="79"/>
    </location>
</feature>
<dbReference type="Proteomes" id="UP000177434">
    <property type="component" value="Unassembled WGS sequence"/>
</dbReference>
<dbReference type="EMBL" id="MEUN01000035">
    <property type="protein sequence ID" value="OGC45049.1"/>
    <property type="molecule type" value="Genomic_DNA"/>
</dbReference>
<name>A0A1F4UJF7_9BACT</name>
<keyword evidence="1" id="KW-1133">Transmembrane helix</keyword>
<protein>
    <submittedName>
        <fullName evidence="2">Uncharacterized protein</fullName>
    </submittedName>
</protein>
<comment type="caution">
    <text evidence="2">The sequence shown here is derived from an EMBL/GenBank/DDBJ whole genome shotgun (WGS) entry which is preliminary data.</text>
</comment>
<keyword evidence="1" id="KW-0812">Transmembrane</keyword>
<keyword evidence="1" id="KW-0472">Membrane</keyword>